<evidence type="ECO:0000313" key="4">
    <source>
        <dbReference type="EMBL" id="MCN9245033.1"/>
    </source>
</evidence>
<feature type="domain" description="Beta-ketoacyl-[acyl-carrier-protein] synthase III C-terminal" evidence="3">
    <location>
        <begin position="1"/>
        <end position="61"/>
    </location>
</feature>
<dbReference type="Proteomes" id="UP001523219">
    <property type="component" value="Unassembled WGS sequence"/>
</dbReference>
<dbReference type="Gene3D" id="3.40.47.10">
    <property type="match status" value="1"/>
</dbReference>
<reference evidence="4 5" key="1">
    <citation type="submission" date="2022-05" db="EMBL/GenBank/DDBJ databases">
        <title>Streptomyces sp. nov. RY43-2 isolated from soil of a peat swamp forest.</title>
        <authorList>
            <person name="Kanchanasin P."/>
            <person name="Tanasupawat S."/>
            <person name="Phongsopitanun W."/>
        </authorList>
    </citation>
    <scope>NUCLEOTIDE SEQUENCE [LARGE SCALE GENOMIC DNA]</scope>
    <source>
        <strain evidence="4 5">RY43-2</strain>
    </source>
</reference>
<sequence length="64" mass="6511">RLGVPAGRVCVSYEDFGNTGAASIPVTLDHAARSGRLADGDLVLLAGFGGGMSMGVSLLCWQCL</sequence>
<dbReference type="InterPro" id="IPR013747">
    <property type="entry name" value="ACP_syn_III_C"/>
</dbReference>
<accession>A0ABT0ZNC0</accession>
<dbReference type="InterPro" id="IPR016039">
    <property type="entry name" value="Thiolase-like"/>
</dbReference>
<evidence type="ECO:0000259" key="3">
    <source>
        <dbReference type="Pfam" id="PF08541"/>
    </source>
</evidence>
<name>A0ABT0ZNC0_9ACTN</name>
<keyword evidence="5" id="KW-1185">Reference proteome</keyword>
<feature type="non-terminal residue" evidence="4">
    <location>
        <position position="1"/>
    </location>
</feature>
<evidence type="ECO:0000256" key="1">
    <source>
        <dbReference type="ARBA" id="ARBA00022679"/>
    </source>
</evidence>
<evidence type="ECO:0000256" key="2">
    <source>
        <dbReference type="ARBA" id="ARBA00023315"/>
    </source>
</evidence>
<keyword evidence="1" id="KW-0808">Transferase</keyword>
<gene>
    <name evidence="4" type="ORF">NGF19_30370</name>
</gene>
<dbReference type="EMBL" id="JAMWMR010000096">
    <property type="protein sequence ID" value="MCN9245033.1"/>
    <property type="molecule type" value="Genomic_DNA"/>
</dbReference>
<organism evidence="4 5">
    <name type="scientific">Streptomyces macrolidinus</name>
    <dbReference type="NCBI Taxonomy" id="2952607"/>
    <lineage>
        <taxon>Bacteria</taxon>
        <taxon>Bacillati</taxon>
        <taxon>Actinomycetota</taxon>
        <taxon>Actinomycetes</taxon>
        <taxon>Kitasatosporales</taxon>
        <taxon>Streptomycetaceae</taxon>
        <taxon>Streptomyces</taxon>
    </lineage>
</organism>
<dbReference type="PANTHER" id="PTHR34069">
    <property type="entry name" value="3-OXOACYL-[ACYL-CARRIER-PROTEIN] SYNTHASE 3"/>
    <property type="match status" value="1"/>
</dbReference>
<keyword evidence="2" id="KW-0012">Acyltransferase</keyword>
<dbReference type="PANTHER" id="PTHR34069:SF2">
    <property type="entry name" value="BETA-KETOACYL-[ACYL-CARRIER-PROTEIN] SYNTHASE III"/>
    <property type="match status" value="1"/>
</dbReference>
<dbReference type="RefSeq" id="WP_289738543.1">
    <property type="nucleotide sequence ID" value="NZ_JAMWMR010000096.1"/>
</dbReference>
<dbReference type="Pfam" id="PF08541">
    <property type="entry name" value="ACP_syn_III_C"/>
    <property type="match status" value="1"/>
</dbReference>
<proteinExistence type="predicted"/>
<protein>
    <submittedName>
        <fullName evidence="4">3-oxoacyl-ACP synthase</fullName>
    </submittedName>
</protein>
<evidence type="ECO:0000313" key="5">
    <source>
        <dbReference type="Proteomes" id="UP001523219"/>
    </source>
</evidence>
<comment type="caution">
    <text evidence="4">The sequence shown here is derived from an EMBL/GenBank/DDBJ whole genome shotgun (WGS) entry which is preliminary data.</text>
</comment>
<dbReference type="SUPFAM" id="SSF53901">
    <property type="entry name" value="Thiolase-like"/>
    <property type="match status" value="1"/>
</dbReference>